<keyword evidence="3" id="KW-0808">Transferase</keyword>
<dbReference type="Proteomes" id="UP000470332">
    <property type="component" value="Unassembled WGS sequence"/>
</dbReference>
<dbReference type="EMBL" id="WCXA01000030">
    <property type="protein sequence ID" value="KAB3859755.1"/>
    <property type="molecule type" value="Genomic_DNA"/>
</dbReference>
<gene>
    <name evidence="3" type="ORF">BHV80_15015</name>
    <name evidence="2" type="ORF">GAS37_14525</name>
</gene>
<reference evidence="2 5" key="2">
    <citation type="journal article" date="2019" name="Nat. Med.">
        <title>A library of human gut bacterial isolates paired with longitudinal multiomics data enables mechanistic microbiome research.</title>
        <authorList>
            <person name="Poyet M."/>
            <person name="Groussin M."/>
            <person name="Gibbons S.M."/>
            <person name="Avila-Pacheco J."/>
            <person name="Jiang X."/>
            <person name="Kearney S.M."/>
            <person name="Perrotta A.R."/>
            <person name="Berdy B."/>
            <person name="Zhao S."/>
            <person name="Lieberman T.D."/>
            <person name="Swanson P.K."/>
            <person name="Smith M."/>
            <person name="Roesemann S."/>
            <person name="Alexander J.E."/>
            <person name="Rich S.A."/>
            <person name="Livny J."/>
            <person name="Vlamakis H."/>
            <person name="Clish C."/>
            <person name="Bullock K."/>
            <person name="Deik A."/>
            <person name="Scott J."/>
            <person name="Pierce K.A."/>
            <person name="Xavier R.J."/>
            <person name="Alm E.J."/>
        </authorList>
    </citation>
    <scope>NUCLEOTIDE SEQUENCE [LARGE SCALE GENOMIC DNA]</scope>
    <source>
        <strain evidence="2 5">BIOML-A9</strain>
    </source>
</reference>
<organism evidence="3 4">
    <name type="scientific">Phocaeicola vulgatus</name>
    <name type="common">Bacteroides vulgatus</name>
    <dbReference type="NCBI Taxonomy" id="821"/>
    <lineage>
        <taxon>Bacteria</taxon>
        <taxon>Pseudomonadati</taxon>
        <taxon>Bacteroidota</taxon>
        <taxon>Bacteroidia</taxon>
        <taxon>Bacteroidales</taxon>
        <taxon>Bacteroidaceae</taxon>
        <taxon>Phocaeicola</taxon>
    </lineage>
</organism>
<dbReference type="InterPro" id="IPR001296">
    <property type="entry name" value="Glyco_trans_1"/>
</dbReference>
<reference evidence="3 4" key="1">
    <citation type="journal article" date="2016" name="Nat. Biotechnol.">
        <title>Measurement of bacterial replication rates in microbial communities.</title>
        <authorList>
            <person name="Brown C.T."/>
            <person name="Olm M.R."/>
            <person name="Thomas B.C."/>
            <person name="Banfield J.F."/>
        </authorList>
    </citation>
    <scope>NUCLEOTIDE SEQUENCE [LARGE SCALE GENOMIC DNA]</scope>
    <source>
        <strain evidence="3">42_262</strain>
    </source>
</reference>
<evidence type="ECO:0000259" key="1">
    <source>
        <dbReference type="Pfam" id="PF00534"/>
    </source>
</evidence>
<feature type="domain" description="Glycosyl transferase family 1" evidence="1">
    <location>
        <begin position="203"/>
        <end position="365"/>
    </location>
</feature>
<accession>A0A1Q6IUH9</accession>
<dbReference type="PANTHER" id="PTHR12526">
    <property type="entry name" value="GLYCOSYLTRANSFERASE"/>
    <property type="match status" value="1"/>
</dbReference>
<dbReference type="Pfam" id="PF00534">
    <property type="entry name" value="Glycos_transf_1"/>
    <property type="match status" value="1"/>
</dbReference>
<dbReference type="Gene3D" id="3.40.50.2000">
    <property type="entry name" value="Glycogen Phosphorylase B"/>
    <property type="match status" value="2"/>
</dbReference>
<evidence type="ECO:0000313" key="4">
    <source>
        <dbReference type="Proteomes" id="UP000186631"/>
    </source>
</evidence>
<evidence type="ECO:0000313" key="3">
    <source>
        <dbReference type="EMBL" id="OKZ44584.1"/>
    </source>
</evidence>
<comment type="caution">
    <text evidence="3">The sequence shown here is derived from an EMBL/GenBank/DDBJ whole genome shotgun (WGS) entry which is preliminary data.</text>
</comment>
<evidence type="ECO:0000313" key="2">
    <source>
        <dbReference type="EMBL" id="KAB3859755.1"/>
    </source>
</evidence>
<sequence>MNILFVLQRYPGFGGIESVTRMLAGEFIGRFGYRVAVFSTSRQDNSSQLLDGDLFYYQTSDLKGDELKKEFDALVHDFSPNFIIYQDSYVPEDFLLEHLPQGIKIIVCEHNTPDCLETGLESVTKNLSWANPMNIIRKLRLPRRMRNLHKATTEHHKKMLHVADRYLILSDGFRPILRDFFHIESPQISTMPNPIEVPREPIIIESRPNQALYVGRLTDQKGIKYLIEIWSKIEPHCNWKLLVVGDGDKRQYMEKEIRSRRLKNIRLIGFQQHTSGYFMESSAHLMTSIYEGFGITNLEAAIRGTIPFAFNSFASAKDIIDDGQTGYLIKPFDVDAYVETFLAFTKLPQSKMIAMRRKAIERAQEFSLQHIADKWNELFNKLRHGENRDTHLPQGL</sequence>
<dbReference type="EMBL" id="MNQV01000222">
    <property type="protein sequence ID" value="OKZ44584.1"/>
    <property type="molecule type" value="Genomic_DNA"/>
</dbReference>
<dbReference type="PANTHER" id="PTHR12526:SF630">
    <property type="entry name" value="GLYCOSYLTRANSFERASE"/>
    <property type="match status" value="1"/>
</dbReference>
<dbReference type="AlphaFoldDB" id="A0A1Q6IUH9"/>
<name>A0A1Q6IUH9_PHOVU</name>
<dbReference type="GO" id="GO:0016757">
    <property type="term" value="F:glycosyltransferase activity"/>
    <property type="evidence" value="ECO:0007669"/>
    <property type="project" value="InterPro"/>
</dbReference>
<evidence type="ECO:0000313" key="5">
    <source>
        <dbReference type="Proteomes" id="UP000470332"/>
    </source>
</evidence>
<dbReference type="Proteomes" id="UP000186631">
    <property type="component" value="Unassembled WGS sequence"/>
</dbReference>
<proteinExistence type="predicted"/>
<dbReference type="SUPFAM" id="SSF53756">
    <property type="entry name" value="UDP-Glycosyltransferase/glycogen phosphorylase"/>
    <property type="match status" value="1"/>
</dbReference>
<protein>
    <submittedName>
        <fullName evidence="3">Glycosyl transferase family 1</fullName>
    </submittedName>
    <submittedName>
        <fullName evidence="2">Glycosyltransferase family 4 protein</fullName>
    </submittedName>
</protein>